<dbReference type="PRINTS" id="PR01415">
    <property type="entry name" value="ANKYRIN"/>
</dbReference>
<evidence type="ECO:0000256" key="2">
    <source>
        <dbReference type="ARBA" id="ARBA00023043"/>
    </source>
</evidence>
<dbReference type="PROSITE" id="PS50088">
    <property type="entry name" value="ANK_REPEAT"/>
    <property type="match status" value="14"/>
</dbReference>
<dbReference type="Gene3D" id="1.25.40.20">
    <property type="entry name" value="Ankyrin repeat-containing domain"/>
    <property type="match status" value="3"/>
</dbReference>
<evidence type="ECO:0000259" key="6">
    <source>
        <dbReference type="Pfam" id="PF24883"/>
    </source>
</evidence>
<dbReference type="Proteomes" id="UP001152300">
    <property type="component" value="Unassembled WGS sequence"/>
</dbReference>
<feature type="repeat" description="ANK" evidence="3">
    <location>
        <begin position="1199"/>
        <end position="1231"/>
    </location>
</feature>
<dbReference type="InterPro" id="IPR027417">
    <property type="entry name" value="P-loop_NTPase"/>
</dbReference>
<dbReference type="InterPro" id="IPR036770">
    <property type="entry name" value="Ankyrin_rpt-contain_sf"/>
</dbReference>
<feature type="repeat" description="ANK" evidence="3">
    <location>
        <begin position="1399"/>
        <end position="1433"/>
    </location>
</feature>
<feature type="compositionally biased region" description="Basic and acidic residues" evidence="4">
    <location>
        <begin position="269"/>
        <end position="281"/>
    </location>
</feature>
<protein>
    <recommendedName>
        <fullName evidence="9">Heterokaryon incompatibility domain-containing protein</fullName>
    </recommendedName>
</protein>
<dbReference type="Pfam" id="PF13857">
    <property type="entry name" value="Ank_5"/>
    <property type="match status" value="1"/>
</dbReference>
<dbReference type="SMART" id="SM00248">
    <property type="entry name" value="ANK"/>
    <property type="match status" value="14"/>
</dbReference>
<feature type="repeat" description="ANK" evidence="3">
    <location>
        <begin position="1366"/>
        <end position="1398"/>
    </location>
</feature>
<evidence type="ECO:0000256" key="3">
    <source>
        <dbReference type="PROSITE-ProRule" id="PRU00023"/>
    </source>
</evidence>
<feature type="repeat" description="ANK" evidence="3">
    <location>
        <begin position="1067"/>
        <end position="1099"/>
    </location>
</feature>
<feature type="repeat" description="ANK" evidence="3">
    <location>
        <begin position="1298"/>
        <end position="1332"/>
    </location>
</feature>
<evidence type="ECO:0000313" key="8">
    <source>
        <dbReference type="Proteomes" id="UP001152300"/>
    </source>
</evidence>
<dbReference type="InterPro" id="IPR010730">
    <property type="entry name" value="HET"/>
</dbReference>
<feature type="repeat" description="ANK" evidence="3">
    <location>
        <begin position="1166"/>
        <end position="1198"/>
    </location>
</feature>
<dbReference type="Pfam" id="PF00023">
    <property type="entry name" value="Ank"/>
    <property type="match status" value="1"/>
</dbReference>
<keyword evidence="1" id="KW-0677">Repeat</keyword>
<dbReference type="PANTHER" id="PTHR24126:SF14">
    <property type="entry name" value="ANK_REP_REGION DOMAIN-CONTAINING PROTEIN"/>
    <property type="match status" value="1"/>
</dbReference>
<evidence type="ECO:0000313" key="7">
    <source>
        <dbReference type="EMBL" id="KAJ8059471.1"/>
    </source>
</evidence>
<dbReference type="PANTHER" id="PTHR24126">
    <property type="entry name" value="ANKYRIN REPEAT, PH AND SEC7 DOMAIN CONTAINING PROTEIN SECG-RELATED"/>
    <property type="match status" value="1"/>
</dbReference>
<feature type="region of interest" description="Disordered" evidence="4">
    <location>
        <begin position="257"/>
        <end position="305"/>
    </location>
</feature>
<feature type="domain" description="Nephrocystin 3-like N-terminal" evidence="6">
    <location>
        <begin position="332"/>
        <end position="509"/>
    </location>
</feature>
<reference evidence="7" key="1">
    <citation type="submission" date="2022-11" db="EMBL/GenBank/DDBJ databases">
        <title>Genome Resource of Sclerotinia nivalis Strain SnTB1, a Plant Pathogen Isolated from American Ginseng.</title>
        <authorList>
            <person name="Fan S."/>
        </authorList>
    </citation>
    <scope>NUCLEOTIDE SEQUENCE</scope>
    <source>
        <strain evidence="7">SnTB1</strain>
    </source>
</reference>
<accession>A0A9X0AB41</accession>
<dbReference type="Pfam" id="PF13637">
    <property type="entry name" value="Ank_4"/>
    <property type="match status" value="1"/>
</dbReference>
<feature type="domain" description="Heterokaryon incompatibility" evidence="5">
    <location>
        <begin position="26"/>
        <end position="117"/>
    </location>
</feature>
<feature type="repeat" description="ANK" evidence="3">
    <location>
        <begin position="1034"/>
        <end position="1066"/>
    </location>
</feature>
<evidence type="ECO:0000256" key="4">
    <source>
        <dbReference type="SAM" id="MobiDB-lite"/>
    </source>
</evidence>
<dbReference type="Pfam" id="PF06985">
    <property type="entry name" value="HET"/>
    <property type="match status" value="1"/>
</dbReference>
<proteinExistence type="predicted"/>
<evidence type="ECO:0000259" key="5">
    <source>
        <dbReference type="Pfam" id="PF06985"/>
    </source>
</evidence>
<dbReference type="EMBL" id="JAPEIS010000014">
    <property type="protein sequence ID" value="KAJ8059471.1"/>
    <property type="molecule type" value="Genomic_DNA"/>
</dbReference>
<feature type="repeat" description="ANK" evidence="3">
    <location>
        <begin position="968"/>
        <end position="1000"/>
    </location>
</feature>
<feature type="repeat" description="ANK" evidence="3">
    <location>
        <begin position="1232"/>
        <end position="1264"/>
    </location>
</feature>
<comment type="caution">
    <text evidence="7">The sequence shown here is derived from an EMBL/GenBank/DDBJ whole genome shotgun (WGS) entry which is preliminary data.</text>
</comment>
<feature type="repeat" description="ANK" evidence="3">
    <location>
        <begin position="1333"/>
        <end position="1365"/>
    </location>
</feature>
<dbReference type="PROSITE" id="PS50297">
    <property type="entry name" value="ANK_REP_REGION"/>
    <property type="match status" value="13"/>
</dbReference>
<evidence type="ECO:0000256" key="1">
    <source>
        <dbReference type="ARBA" id="ARBA00022737"/>
    </source>
</evidence>
<name>A0A9X0AB41_9HELO</name>
<dbReference type="Pfam" id="PF24883">
    <property type="entry name" value="NPHP3_N"/>
    <property type="match status" value="1"/>
</dbReference>
<feature type="repeat" description="ANK" evidence="3">
    <location>
        <begin position="1100"/>
        <end position="1132"/>
    </location>
</feature>
<evidence type="ECO:0008006" key="9">
    <source>
        <dbReference type="Google" id="ProtNLM"/>
    </source>
</evidence>
<dbReference type="Gene3D" id="3.40.50.300">
    <property type="entry name" value="P-loop containing nucleotide triphosphate hydrolases"/>
    <property type="match status" value="1"/>
</dbReference>
<sequence length="1459" mass="164716">MRLLECNDTGHFGLIRNIADNDIPKYAILSHTWGADKDEVTFQDIMNNKGRDKSGYRKLEFCGEQAKRDGLRYFWVDTCCIDKSSSAELQESINSMFRWYQSAAKCYVYLSDVSTNDYDQTNFSSWQPAFRKSRWFTRGWTLQELIAPRSVEFFCSNGKLLGDKESLQQQLYEITGIEKSALQGQDLSEFSVDQRMSWARNRKTKREEDKAYSLMGIFDVYMPLLYAEGASNAFTRLQEEIQRRARKRSLGDLSTFSTAAFNPNKRSKPSHDQSSIHDISRPQDSNPPERIVSPGNPTHSIDDPTKQSIIGQLYFTKIDERLTSLTAAQGKTCRWFLAKSEYTAWNDASKQEKHGGFLWIKGNPGTGKSTLMKLLFEEAKLNTEGNSSRITLSFFFLARGTVEERTTTGLYRSLLHQLFEKMPELSCSLDWMTADGARGIERNGWNQEALKHTLKHAVPKLGSRPLMIFVDALDECDPDQARGMVCLFEDLCELAENSGVTLQICFSSRHYPTIFIQRGLELTLENEDGHMEDIKHYIKSKLRLVKSQQVEALRSEILEKSSGIFLWVVLVLDILNSEYPTSSISTKKIRERLREIPPGLTDLFEMILKRDGENLEELQLCLKLILFAARPLKPEELYYATQLLLDENCTGYWDPEDVDLDQMKLFVRSSSKGLAEVTRNKSSDVQFIHESVRDFLLGKYEAQWSGVSGNFVGHGHELLRNCCLAQLCASTNQEVMSAFDLRTPNFWECRNMKFPFVDTLRPAIRIPPSERSNETQSRLQVEIRLKFPFLDYSVMNVLCHSNIAQQNAMEQGAFLVKFSLRLWVFINNYLEKHEVRRYTDSVTIPYILAEKNLADLLRIYPQKESCFDVTDQRYGPSILAALATGSHEAVQALLDIEAKACPTTSVVHDLCKQYHRKANKDINVGRRFTYSRQRDVLSYLSEDGQEIPLMFLLSSQLKGLNLDEHIHGGETLLTNAAKLGNVIIAKFLLERGIDVNHTNRNNKTPLQRALSNGHTEIVKLLLENGADINCINNDSNILLQEALSNEHMDIVKLLLENGADINYANNYNNTSLLNAASNRHTKIVKLLLENGADINYTNNYGNTPLLEAATHGHMEIVKLLLENGADVNCTNNDNDTPLLKAVYYGHTETIKLLLEKGADSNFANKYNDTPLLNAASNGHTEIVKLLLENSADVNFANNDNDTPLLNAVRGGHVVSVTILLEQGANITSKDKYGNTPLSLAVKLGHLAIIEQLLERNPVIDSEDNDGRTPLAMAVVDEREDIVKLLLDKGANIELENKYGLTPLLYAFRGGDRSIPIVKVLLDHGANVNSVNKRGDTPLSGAVRGRHLALLEQLLARNPDIDPKDDTDRTPLGWAIIHQNKDIVKLLLDKGADIELRDRGGRTPLLFAIIEGYGYIPIVKVLLDHGANINYKDKWGNTPLSYAIAEGYDGIVDLLKARVL</sequence>
<keyword evidence="2 3" id="KW-0040">ANK repeat</keyword>
<feature type="repeat" description="ANK" evidence="3">
    <location>
        <begin position="1133"/>
        <end position="1165"/>
    </location>
</feature>
<organism evidence="7 8">
    <name type="scientific">Sclerotinia nivalis</name>
    <dbReference type="NCBI Taxonomy" id="352851"/>
    <lineage>
        <taxon>Eukaryota</taxon>
        <taxon>Fungi</taxon>
        <taxon>Dikarya</taxon>
        <taxon>Ascomycota</taxon>
        <taxon>Pezizomycotina</taxon>
        <taxon>Leotiomycetes</taxon>
        <taxon>Helotiales</taxon>
        <taxon>Sclerotiniaceae</taxon>
        <taxon>Sclerotinia</taxon>
    </lineage>
</organism>
<keyword evidence="8" id="KW-1185">Reference proteome</keyword>
<dbReference type="OrthoDB" id="194358at2759"/>
<dbReference type="Pfam" id="PF12796">
    <property type="entry name" value="Ank_2"/>
    <property type="match status" value="3"/>
</dbReference>
<dbReference type="SUPFAM" id="SSF48403">
    <property type="entry name" value="Ankyrin repeat"/>
    <property type="match status" value="2"/>
</dbReference>
<dbReference type="InterPro" id="IPR056884">
    <property type="entry name" value="NPHP3-like_N"/>
</dbReference>
<feature type="repeat" description="ANK" evidence="3">
    <location>
        <begin position="1001"/>
        <end position="1033"/>
    </location>
</feature>
<gene>
    <name evidence="7" type="ORF">OCU04_011132</name>
</gene>
<feature type="repeat" description="ANK" evidence="3">
    <location>
        <begin position="1265"/>
        <end position="1297"/>
    </location>
</feature>
<dbReference type="SUPFAM" id="SSF52540">
    <property type="entry name" value="P-loop containing nucleoside triphosphate hydrolases"/>
    <property type="match status" value="1"/>
</dbReference>
<dbReference type="InterPro" id="IPR002110">
    <property type="entry name" value="Ankyrin_rpt"/>
</dbReference>